<evidence type="ECO:0000313" key="1">
    <source>
        <dbReference type="EMBL" id="JAD91701.1"/>
    </source>
</evidence>
<proteinExistence type="predicted"/>
<organism evidence="1">
    <name type="scientific">Arundo donax</name>
    <name type="common">Giant reed</name>
    <name type="synonym">Donax arundinaceus</name>
    <dbReference type="NCBI Taxonomy" id="35708"/>
    <lineage>
        <taxon>Eukaryota</taxon>
        <taxon>Viridiplantae</taxon>
        <taxon>Streptophyta</taxon>
        <taxon>Embryophyta</taxon>
        <taxon>Tracheophyta</taxon>
        <taxon>Spermatophyta</taxon>
        <taxon>Magnoliopsida</taxon>
        <taxon>Liliopsida</taxon>
        <taxon>Poales</taxon>
        <taxon>Poaceae</taxon>
        <taxon>PACMAD clade</taxon>
        <taxon>Arundinoideae</taxon>
        <taxon>Arundineae</taxon>
        <taxon>Arundo</taxon>
    </lineage>
</organism>
<accession>A0A0A9DV78</accession>
<name>A0A0A9DV78_ARUDO</name>
<dbReference type="PROSITE" id="PS51257">
    <property type="entry name" value="PROKAR_LIPOPROTEIN"/>
    <property type="match status" value="1"/>
</dbReference>
<reference evidence="1" key="2">
    <citation type="journal article" date="2015" name="Data Brief">
        <title>Shoot transcriptome of the giant reed, Arundo donax.</title>
        <authorList>
            <person name="Barrero R.A."/>
            <person name="Guerrero F.D."/>
            <person name="Moolhuijzen P."/>
            <person name="Goolsby J.A."/>
            <person name="Tidwell J."/>
            <person name="Bellgard S.E."/>
            <person name="Bellgard M.I."/>
        </authorList>
    </citation>
    <scope>NUCLEOTIDE SEQUENCE</scope>
    <source>
        <tissue evidence="1">Shoot tissue taken approximately 20 cm above the soil surface</tissue>
    </source>
</reference>
<sequence>MISRRPRGSGVQIGQPWLIGCVLLRLIWIPRPGSRRISGGGSRCAARHWHVRRAAGSRSRQRCLNCAICTGMWSRNMKRPDRRLSRLVPRGMGRLHL</sequence>
<protein>
    <submittedName>
        <fullName evidence="1">Uncharacterized protein</fullName>
    </submittedName>
</protein>
<dbReference type="EMBL" id="GBRH01206194">
    <property type="protein sequence ID" value="JAD91701.1"/>
    <property type="molecule type" value="Transcribed_RNA"/>
</dbReference>
<reference evidence="1" key="1">
    <citation type="submission" date="2014-09" db="EMBL/GenBank/DDBJ databases">
        <authorList>
            <person name="Magalhaes I.L.F."/>
            <person name="Oliveira U."/>
            <person name="Santos F.R."/>
            <person name="Vidigal T.H.D.A."/>
            <person name="Brescovit A.D."/>
            <person name="Santos A.J."/>
        </authorList>
    </citation>
    <scope>NUCLEOTIDE SEQUENCE</scope>
    <source>
        <tissue evidence="1">Shoot tissue taken approximately 20 cm above the soil surface</tissue>
    </source>
</reference>
<dbReference type="AlphaFoldDB" id="A0A0A9DV78"/>